<evidence type="ECO:0000313" key="2">
    <source>
        <dbReference type="EMBL" id="OMO99867.1"/>
    </source>
</evidence>
<keyword evidence="3" id="KW-1185">Reference proteome</keyword>
<reference evidence="2 3" key="1">
    <citation type="submission" date="2013-09" db="EMBL/GenBank/DDBJ databases">
        <title>Corchorus capsularis genome sequencing.</title>
        <authorList>
            <person name="Alam M."/>
            <person name="Haque M.S."/>
            <person name="Islam M.S."/>
            <person name="Emdad E.M."/>
            <person name="Islam M.M."/>
            <person name="Ahmed B."/>
            <person name="Halim A."/>
            <person name="Hossen Q.M.M."/>
            <person name="Hossain M.Z."/>
            <person name="Ahmed R."/>
            <person name="Khan M.M."/>
            <person name="Islam R."/>
            <person name="Rashid M.M."/>
            <person name="Khan S.A."/>
            <person name="Rahman M.S."/>
            <person name="Alam M."/>
        </authorList>
    </citation>
    <scope>NUCLEOTIDE SEQUENCE [LARGE SCALE GENOMIC DNA]</scope>
    <source>
        <strain evidence="3">cv. CVL-1</strain>
        <tissue evidence="2">Whole seedling</tissue>
    </source>
</reference>
<protein>
    <submittedName>
        <fullName evidence="2">Uncharacterized protein</fullName>
    </submittedName>
</protein>
<dbReference type="Proteomes" id="UP000188268">
    <property type="component" value="Unassembled WGS sequence"/>
</dbReference>
<proteinExistence type="predicted"/>
<keyword evidence="1" id="KW-0472">Membrane</keyword>
<name>A0A1R3JYR2_COCAP</name>
<keyword evidence="1" id="KW-0812">Transmembrane</keyword>
<organism evidence="2 3">
    <name type="scientific">Corchorus capsularis</name>
    <name type="common">Jute</name>
    <dbReference type="NCBI Taxonomy" id="210143"/>
    <lineage>
        <taxon>Eukaryota</taxon>
        <taxon>Viridiplantae</taxon>
        <taxon>Streptophyta</taxon>
        <taxon>Embryophyta</taxon>
        <taxon>Tracheophyta</taxon>
        <taxon>Spermatophyta</taxon>
        <taxon>Magnoliopsida</taxon>
        <taxon>eudicotyledons</taxon>
        <taxon>Gunneridae</taxon>
        <taxon>Pentapetalae</taxon>
        <taxon>rosids</taxon>
        <taxon>malvids</taxon>
        <taxon>Malvales</taxon>
        <taxon>Malvaceae</taxon>
        <taxon>Grewioideae</taxon>
        <taxon>Apeibeae</taxon>
        <taxon>Corchorus</taxon>
    </lineage>
</organism>
<feature type="transmembrane region" description="Helical" evidence="1">
    <location>
        <begin position="63"/>
        <end position="81"/>
    </location>
</feature>
<sequence length="93" mass="10762">MALEPFLTALGAFLTAVNSPTARRATTCLTRSFTPGLAFYYAQRSKFFLNHDSRDFYSFRQSFDFGTVFGGFIFFIMYTTWQINPKRVIPRGY</sequence>
<dbReference type="AlphaFoldDB" id="A0A1R3JYR2"/>
<gene>
    <name evidence="2" type="ORF">CCACVL1_03570</name>
</gene>
<evidence type="ECO:0000313" key="3">
    <source>
        <dbReference type="Proteomes" id="UP000188268"/>
    </source>
</evidence>
<dbReference type="Gramene" id="OMO99867">
    <property type="protein sequence ID" value="OMO99867"/>
    <property type="gene ID" value="CCACVL1_03570"/>
</dbReference>
<keyword evidence="1" id="KW-1133">Transmembrane helix</keyword>
<evidence type="ECO:0000256" key="1">
    <source>
        <dbReference type="SAM" id="Phobius"/>
    </source>
</evidence>
<dbReference type="EMBL" id="AWWV01006763">
    <property type="protein sequence ID" value="OMO99867.1"/>
    <property type="molecule type" value="Genomic_DNA"/>
</dbReference>
<comment type="caution">
    <text evidence="2">The sequence shown here is derived from an EMBL/GenBank/DDBJ whole genome shotgun (WGS) entry which is preliminary data.</text>
</comment>
<accession>A0A1R3JYR2</accession>